<name>A0A0C2X921_AMAMK</name>
<accession>A0A0C2X921</accession>
<feature type="transmembrane region" description="Helical" evidence="2">
    <location>
        <begin position="49"/>
        <end position="69"/>
    </location>
</feature>
<dbReference type="STRING" id="946122.A0A0C2X921"/>
<gene>
    <name evidence="3" type="ORF">M378DRAFT_186516</name>
</gene>
<evidence type="ECO:0000256" key="1">
    <source>
        <dbReference type="SAM" id="MobiDB-lite"/>
    </source>
</evidence>
<reference evidence="3 4" key="1">
    <citation type="submission" date="2014-04" db="EMBL/GenBank/DDBJ databases">
        <title>Evolutionary Origins and Diversification of the Mycorrhizal Mutualists.</title>
        <authorList>
            <consortium name="DOE Joint Genome Institute"/>
            <consortium name="Mycorrhizal Genomics Consortium"/>
            <person name="Kohler A."/>
            <person name="Kuo A."/>
            <person name="Nagy L.G."/>
            <person name="Floudas D."/>
            <person name="Copeland A."/>
            <person name="Barry K.W."/>
            <person name="Cichocki N."/>
            <person name="Veneault-Fourrey C."/>
            <person name="LaButti K."/>
            <person name="Lindquist E.A."/>
            <person name="Lipzen A."/>
            <person name="Lundell T."/>
            <person name="Morin E."/>
            <person name="Murat C."/>
            <person name="Riley R."/>
            <person name="Ohm R."/>
            <person name="Sun H."/>
            <person name="Tunlid A."/>
            <person name="Henrissat B."/>
            <person name="Grigoriev I.V."/>
            <person name="Hibbett D.S."/>
            <person name="Martin F."/>
        </authorList>
    </citation>
    <scope>NUCLEOTIDE SEQUENCE [LARGE SCALE GENOMIC DNA]</scope>
    <source>
        <strain evidence="3 4">Koide BX008</strain>
    </source>
</reference>
<feature type="region of interest" description="Disordered" evidence="1">
    <location>
        <begin position="1"/>
        <end position="26"/>
    </location>
</feature>
<keyword evidence="2" id="KW-0812">Transmembrane</keyword>
<keyword evidence="2" id="KW-1133">Transmembrane helix</keyword>
<evidence type="ECO:0000313" key="4">
    <source>
        <dbReference type="Proteomes" id="UP000054549"/>
    </source>
</evidence>
<evidence type="ECO:0000313" key="3">
    <source>
        <dbReference type="EMBL" id="KIL65268.1"/>
    </source>
</evidence>
<organism evidence="3 4">
    <name type="scientific">Amanita muscaria (strain Koide BX008)</name>
    <dbReference type="NCBI Taxonomy" id="946122"/>
    <lineage>
        <taxon>Eukaryota</taxon>
        <taxon>Fungi</taxon>
        <taxon>Dikarya</taxon>
        <taxon>Basidiomycota</taxon>
        <taxon>Agaricomycotina</taxon>
        <taxon>Agaricomycetes</taxon>
        <taxon>Agaricomycetidae</taxon>
        <taxon>Agaricales</taxon>
        <taxon>Pluteineae</taxon>
        <taxon>Amanitaceae</taxon>
        <taxon>Amanita</taxon>
    </lineage>
</organism>
<proteinExistence type="predicted"/>
<dbReference type="Proteomes" id="UP000054549">
    <property type="component" value="Unassembled WGS sequence"/>
</dbReference>
<dbReference type="OrthoDB" id="5514856at2759"/>
<evidence type="ECO:0000256" key="2">
    <source>
        <dbReference type="SAM" id="Phobius"/>
    </source>
</evidence>
<dbReference type="AlphaFoldDB" id="A0A0C2X921"/>
<protein>
    <submittedName>
        <fullName evidence="3">Uncharacterized protein</fullName>
    </submittedName>
</protein>
<dbReference type="InParanoid" id="A0A0C2X921"/>
<sequence>MARRGAPSAQPVYLPHPTQKRALEDPNESSFSKFLRAEIYAPEKVPGNLSILTGVAMFAAGVAVVRTWGELMIPA</sequence>
<dbReference type="EMBL" id="KN818243">
    <property type="protein sequence ID" value="KIL65268.1"/>
    <property type="molecule type" value="Genomic_DNA"/>
</dbReference>
<keyword evidence="4" id="KW-1185">Reference proteome</keyword>
<dbReference type="HOGENOM" id="CLU_196995_0_0_1"/>
<keyword evidence="2" id="KW-0472">Membrane</keyword>